<organism evidence="2 3">
    <name type="scientific">Mycena chlorophos</name>
    <name type="common">Agaric fungus</name>
    <name type="synonym">Agaricus chlorophos</name>
    <dbReference type="NCBI Taxonomy" id="658473"/>
    <lineage>
        <taxon>Eukaryota</taxon>
        <taxon>Fungi</taxon>
        <taxon>Dikarya</taxon>
        <taxon>Basidiomycota</taxon>
        <taxon>Agaricomycotina</taxon>
        <taxon>Agaricomycetes</taxon>
        <taxon>Agaricomycetidae</taxon>
        <taxon>Agaricales</taxon>
        <taxon>Marasmiineae</taxon>
        <taxon>Mycenaceae</taxon>
        <taxon>Mycena</taxon>
    </lineage>
</organism>
<keyword evidence="3" id="KW-1185">Reference proteome</keyword>
<name>A0ABQ0LNE3_MYCCL</name>
<gene>
    <name evidence="2" type="ORF">MCHLO_09654</name>
</gene>
<evidence type="ECO:0000256" key="1">
    <source>
        <dbReference type="SAM" id="MobiDB-lite"/>
    </source>
</evidence>
<feature type="region of interest" description="Disordered" evidence="1">
    <location>
        <begin position="200"/>
        <end position="219"/>
    </location>
</feature>
<sequence>MITSGIGAVVIVKKQERNVSHDGMTLVLRRRHAPPTYVDGAYSPLPCSPDSHQSRCIGRSRLVRCLRRPCSRLYVARAAVRARRTPTAGSASTQLEGEVWLAATSATCALCRLSARVADAAPLRGSLGVPHTRREPQPDPATATREARAIIQPENGPRYVYGLGCDWMEDLPGLRGVGSYSFTVSGPAPSLQSPRCSVTSGVGRDEGLTTQDNGPGEGSWRTELEACTSSPTTTAGKRTDWTCDVFRPAQRRILRRPDDDRRIDVAVVSTAVVRDQRQGALLGTFAWREVTSRHRGVFQFVHVLLHTHDAVGCHTRGSLSLISHGGATVAALAVVGSEPPVQDSRGPRARACRPMMAA</sequence>
<evidence type="ECO:0000313" key="3">
    <source>
        <dbReference type="Proteomes" id="UP000815677"/>
    </source>
</evidence>
<protein>
    <submittedName>
        <fullName evidence="2">Uncharacterized protein</fullName>
    </submittedName>
</protein>
<accession>A0ABQ0LNE3</accession>
<proteinExistence type="predicted"/>
<evidence type="ECO:0000313" key="2">
    <source>
        <dbReference type="EMBL" id="GAT52618.1"/>
    </source>
</evidence>
<dbReference type="EMBL" id="DF847819">
    <property type="protein sequence ID" value="GAT52618.1"/>
    <property type="molecule type" value="Genomic_DNA"/>
</dbReference>
<dbReference type="Proteomes" id="UP000815677">
    <property type="component" value="Unassembled WGS sequence"/>
</dbReference>
<reference evidence="2" key="1">
    <citation type="submission" date="2014-09" db="EMBL/GenBank/DDBJ databases">
        <title>Genome sequence of the luminous mushroom Mycena chlorophos for searching fungal bioluminescence genes.</title>
        <authorList>
            <person name="Tanaka Y."/>
            <person name="Kasuga D."/>
            <person name="Oba Y."/>
            <person name="Hase S."/>
            <person name="Sato K."/>
            <person name="Oba Y."/>
            <person name="Sakakibara Y."/>
        </authorList>
    </citation>
    <scope>NUCLEOTIDE SEQUENCE</scope>
</reference>